<reference evidence="4 7" key="2">
    <citation type="submission" date="2019-07" db="EMBL/GenBank/DDBJ databases">
        <title>Whole genome shotgun sequence of Myxococcus fulvus NBRC 100333.</title>
        <authorList>
            <person name="Hosoyama A."/>
            <person name="Uohara A."/>
            <person name="Ohji S."/>
            <person name="Ichikawa N."/>
        </authorList>
    </citation>
    <scope>NUCLEOTIDE SEQUENCE [LARGE SCALE GENOMIC DNA]</scope>
    <source>
        <strain evidence="4 7">NBRC 100333</strain>
    </source>
</reference>
<keyword evidence="6" id="KW-1185">Reference proteome</keyword>
<dbReference type="Pfam" id="PF04509">
    <property type="entry name" value="CheC"/>
    <property type="match status" value="1"/>
</dbReference>
<dbReference type="GO" id="GO:0006935">
    <property type="term" value="P:chemotaxis"/>
    <property type="evidence" value="ECO:0007669"/>
    <property type="project" value="UniProtKB-KW"/>
</dbReference>
<gene>
    <name evidence="4" type="primary">cheC</name>
    <name evidence="4" type="ORF">MFU01_19590</name>
    <name evidence="5" type="ORF">SAMN05443572_104454</name>
</gene>
<keyword evidence="1" id="KW-0145">Chemotaxis</keyword>
<accession>A0A511SZQ2</accession>
<dbReference type="STRING" id="1334629.MFUL124B02_38680"/>
<dbReference type="PANTHER" id="PTHR43693">
    <property type="entry name" value="PROTEIN PHOSPHATASE CHEZ"/>
    <property type="match status" value="1"/>
</dbReference>
<proteinExistence type="predicted"/>
<comment type="caution">
    <text evidence="4">The sequence shown here is derived from an EMBL/GenBank/DDBJ whole genome shotgun (WGS) entry which is preliminary data.</text>
</comment>
<evidence type="ECO:0000313" key="5">
    <source>
        <dbReference type="EMBL" id="SEU02893.1"/>
    </source>
</evidence>
<keyword evidence="2" id="KW-0378">Hydrolase</keyword>
<evidence type="ECO:0000259" key="3">
    <source>
        <dbReference type="Pfam" id="PF04509"/>
    </source>
</evidence>
<dbReference type="OrthoDB" id="274823at2"/>
<dbReference type="InterPro" id="IPR050992">
    <property type="entry name" value="CheZ_family_phosphatases"/>
</dbReference>
<evidence type="ECO:0000313" key="6">
    <source>
        <dbReference type="Proteomes" id="UP000183760"/>
    </source>
</evidence>
<dbReference type="PANTHER" id="PTHR43693:SF1">
    <property type="entry name" value="PROTEIN PHOSPHATASE CHEZ"/>
    <property type="match status" value="1"/>
</dbReference>
<dbReference type="RefSeq" id="WP_074953825.1">
    <property type="nucleotide sequence ID" value="NZ_BJXR01000019.1"/>
</dbReference>
<organism evidence="4 7">
    <name type="scientific">Myxococcus fulvus</name>
    <dbReference type="NCBI Taxonomy" id="33"/>
    <lineage>
        <taxon>Bacteria</taxon>
        <taxon>Pseudomonadati</taxon>
        <taxon>Myxococcota</taxon>
        <taxon>Myxococcia</taxon>
        <taxon>Myxococcales</taxon>
        <taxon>Cystobacterineae</taxon>
        <taxon>Myxococcaceae</taxon>
        <taxon>Myxococcus</taxon>
    </lineage>
</organism>
<dbReference type="GO" id="GO:0016787">
    <property type="term" value="F:hydrolase activity"/>
    <property type="evidence" value="ECO:0007669"/>
    <property type="project" value="UniProtKB-KW"/>
</dbReference>
<dbReference type="Proteomes" id="UP000183760">
    <property type="component" value="Unassembled WGS sequence"/>
</dbReference>
<dbReference type="InterPro" id="IPR028976">
    <property type="entry name" value="CheC-like_sf"/>
</dbReference>
<name>A0A511SZQ2_MYXFU</name>
<dbReference type="InterPro" id="IPR007597">
    <property type="entry name" value="CheC"/>
</dbReference>
<evidence type="ECO:0000313" key="4">
    <source>
        <dbReference type="EMBL" id="GEN06922.1"/>
    </source>
</evidence>
<evidence type="ECO:0000256" key="2">
    <source>
        <dbReference type="ARBA" id="ARBA00022801"/>
    </source>
</evidence>
<dbReference type="Gene3D" id="3.40.1550.10">
    <property type="entry name" value="CheC-like"/>
    <property type="match status" value="1"/>
</dbReference>
<evidence type="ECO:0000313" key="7">
    <source>
        <dbReference type="Proteomes" id="UP000321514"/>
    </source>
</evidence>
<reference evidence="5 6" key="1">
    <citation type="submission" date="2016-10" db="EMBL/GenBank/DDBJ databases">
        <authorList>
            <person name="Varghese N."/>
            <person name="Submissions S."/>
        </authorList>
    </citation>
    <scope>NUCLEOTIDE SEQUENCE [LARGE SCALE GENOMIC DNA]</scope>
    <source>
        <strain evidence="5 6">DSM 16525</strain>
    </source>
</reference>
<protein>
    <submittedName>
        <fullName evidence="4">CheY-P-specific phosphatase CheC</fullName>
    </submittedName>
    <submittedName>
        <fullName evidence="5">Chemotaxis protein CheC</fullName>
    </submittedName>
</protein>
<dbReference type="AlphaFoldDB" id="A0A511SZQ2"/>
<feature type="domain" description="CheC-like protein" evidence="3">
    <location>
        <begin position="10"/>
        <end position="46"/>
    </location>
</feature>
<dbReference type="EMBL" id="FOIB01000004">
    <property type="protein sequence ID" value="SEU02893.1"/>
    <property type="molecule type" value="Genomic_DNA"/>
</dbReference>
<dbReference type="SUPFAM" id="SSF103039">
    <property type="entry name" value="CheC-like"/>
    <property type="match status" value="1"/>
</dbReference>
<dbReference type="Proteomes" id="UP000321514">
    <property type="component" value="Unassembled WGS sequence"/>
</dbReference>
<evidence type="ECO:0000256" key="1">
    <source>
        <dbReference type="ARBA" id="ARBA00022500"/>
    </source>
</evidence>
<dbReference type="EMBL" id="BJXR01000019">
    <property type="protein sequence ID" value="GEN06922.1"/>
    <property type="molecule type" value="Genomic_DNA"/>
</dbReference>
<sequence>MSLPLPSDAQLDALREVANIGCGHAANALSRLMGGRQVDLSVPRVVLTGPEDAAGLLGGDASAVAAWLAITGALRGVLMLALPASDAQALESLLLGAQECGQAERDSAVSEAANIVASACLSAIGKLTSWRLMPSVPTLRRASARELVGAAVGQVEGDPGRVVVLEARFMAAATPPVSGQLLLVLERDSSRALLARLGV</sequence>
<dbReference type="CDD" id="cd17909">
    <property type="entry name" value="CheC_ClassI"/>
    <property type="match status" value="1"/>
</dbReference>